<feature type="domain" description="Telomere length regulation protein conserved" evidence="3">
    <location>
        <begin position="1606"/>
        <end position="1719"/>
    </location>
</feature>
<protein>
    <submittedName>
        <fullName evidence="4">Length regulation protein TEL2 homolog</fullName>
    </submittedName>
</protein>
<feature type="compositionally biased region" description="Basic residues" evidence="2">
    <location>
        <begin position="667"/>
        <end position="692"/>
    </location>
</feature>
<organism evidence="4 5">
    <name type="scientific">Seminavis robusta</name>
    <dbReference type="NCBI Taxonomy" id="568900"/>
    <lineage>
        <taxon>Eukaryota</taxon>
        <taxon>Sar</taxon>
        <taxon>Stramenopiles</taxon>
        <taxon>Ochrophyta</taxon>
        <taxon>Bacillariophyta</taxon>
        <taxon>Bacillariophyceae</taxon>
        <taxon>Bacillariophycidae</taxon>
        <taxon>Naviculales</taxon>
        <taxon>Naviculaceae</taxon>
        <taxon>Seminavis</taxon>
    </lineage>
</organism>
<dbReference type="GO" id="GO:0042162">
    <property type="term" value="F:telomeric DNA binding"/>
    <property type="evidence" value="ECO:0007669"/>
    <property type="project" value="TreeGrafter"/>
</dbReference>
<comment type="caution">
    <text evidence="4">The sequence shown here is derived from an EMBL/GenBank/DDBJ whole genome shotgun (WGS) entry which is preliminary data.</text>
</comment>
<evidence type="ECO:0000313" key="4">
    <source>
        <dbReference type="EMBL" id="CAB9527962.1"/>
    </source>
</evidence>
<dbReference type="InterPro" id="IPR019337">
    <property type="entry name" value="Telomere_length_regulation_dom"/>
</dbReference>
<keyword evidence="5" id="KW-1185">Reference proteome</keyword>
<comment type="similarity">
    <text evidence="1">Belongs to the TEL2 family.</text>
</comment>
<feature type="compositionally biased region" description="Basic and acidic residues" evidence="2">
    <location>
        <begin position="1342"/>
        <end position="1351"/>
    </location>
</feature>
<dbReference type="PANTHER" id="PTHR15830:SF10">
    <property type="entry name" value="TELOMERE LENGTH REGULATION PROTEIN TEL2 HOMOLOG"/>
    <property type="match status" value="1"/>
</dbReference>
<feature type="compositionally biased region" description="Polar residues" evidence="2">
    <location>
        <begin position="756"/>
        <end position="773"/>
    </location>
</feature>
<feature type="compositionally biased region" description="Basic and acidic residues" evidence="2">
    <location>
        <begin position="1124"/>
        <end position="1154"/>
    </location>
</feature>
<evidence type="ECO:0000259" key="3">
    <source>
        <dbReference type="Pfam" id="PF10193"/>
    </source>
</evidence>
<evidence type="ECO:0000313" key="5">
    <source>
        <dbReference type="Proteomes" id="UP001153069"/>
    </source>
</evidence>
<feature type="compositionally biased region" description="Low complexity" evidence="2">
    <location>
        <begin position="442"/>
        <end position="451"/>
    </location>
</feature>
<feature type="region of interest" description="Disordered" evidence="2">
    <location>
        <begin position="432"/>
        <end position="475"/>
    </location>
</feature>
<feature type="region of interest" description="Disordered" evidence="2">
    <location>
        <begin position="1451"/>
        <end position="1605"/>
    </location>
</feature>
<feature type="compositionally biased region" description="Basic and acidic residues" evidence="2">
    <location>
        <begin position="1505"/>
        <end position="1515"/>
    </location>
</feature>
<evidence type="ECO:0000256" key="1">
    <source>
        <dbReference type="ARBA" id="ARBA00006133"/>
    </source>
</evidence>
<feature type="compositionally biased region" description="Acidic residues" evidence="2">
    <location>
        <begin position="1525"/>
        <end position="1582"/>
    </location>
</feature>
<dbReference type="Gene3D" id="1.25.40.720">
    <property type="entry name" value="Telomere length regulation protein 2, C-terminal domain"/>
    <property type="match status" value="1"/>
</dbReference>
<dbReference type="Proteomes" id="UP001153069">
    <property type="component" value="Unassembled WGS sequence"/>
</dbReference>
<feature type="compositionally biased region" description="Acidic residues" evidence="2">
    <location>
        <begin position="1591"/>
        <end position="1600"/>
    </location>
</feature>
<evidence type="ECO:0000256" key="2">
    <source>
        <dbReference type="SAM" id="MobiDB-lite"/>
    </source>
</evidence>
<dbReference type="EMBL" id="CAICTM010002113">
    <property type="protein sequence ID" value="CAB9527962.1"/>
    <property type="molecule type" value="Genomic_DNA"/>
</dbReference>
<dbReference type="InterPro" id="IPR051970">
    <property type="entry name" value="TEL2_Regulation"/>
</dbReference>
<feature type="compositionally biased region" description="Basic and acidic residues" evidence="2">
    <location>
        <begin position="738"/>
        <end position="749"/>
    </location>
</feature>
<dbReference type="Pfam" id="PF10193">
    <property type="entry name" value="Telomere_reg-2"/>
    <property type="match status" value="1"/>
</dbReference>
<feature type="compositionally biased region" description="Polar residues" evidence="2">
    <location>
        <begin position="1158"/>
        <end position="1175"/>
    </location>
</feature>
<dbReference type="InterPro" id="IPR038528">
    <property type="entry name" value="TEL2_C_sf"/>
</dbReference>
<feature type="compositionally biased region" description="Acidic residues" evidence="2">
    <location>
        <begin position="1209"/>
        <end position="1219"/>
    </location>
</feature>
<feature type="compositionally biased region" description="Basic residues" evidence="2">
    <location>
        <begin position="774"/>
        <end position="792"/>
    </location>
</feature>
<feature type="compositionally biased region" description="Basic and acidic residues" evidence="2">
    <location>
        <begin position="646"/>
        <end position="661"/>
    </location>
</feature>
<feature type="region of interest" description="Disordered" evidence="2">
    <location>
        <begin position="1115"/>
        <end position="1413"/>
    </location>
</feature>
<feature type="compositionally biased region" description="Acidic residues" evidence="2">
    <location>
        <begin position="452"/>
        <end position="475"/>
    </location>
</feature>
<dbReference type="GO" id="GO:0051083">
    <property type="term" value="P:'de novo' cotranslational protein folding"/>
    <property type="evidence" value="ECO:0007669"/>
    <property type="project" value="TreeGrafter"/>
</dbReference>
<accession>A0A9N8ETN9</accession>
<proteinExistence type="inferred from homology"/>
<feature type="compositionally biased region" description="Polar residues" evidence="2">
    <location>
        <begin position="1381"/>
        <end position="1403"/>
    </location>
</feature>
<feature type="compositionally biased region" description="Basic and acidic residues" evidence="2">
    <location>
        <begin position="1306"/>
        <end position="1315"/>
    </location>
</feature>
<feature type="compositionally biased region" description="Low complexity" evidence="2">
    <location>
        <begin position="826"/>
        <end position="839"/>
    </location>
</feature>
<sequence>MISNTSSIQLMAPTHSLEKRVNDYMRPFHTATCQEHLIGALQQLPKSPTFPQEESTIREQVALRLLQEVIVMGAQEQEALDACLVACGPLEALSACATTLQEIAQKYNQKSSKKKKRAASSVESPSILETALRTIRRWLVKGVSFPPDYDTTNGYEERCWVEQVTLTLSSHLSRYNTNNQHYNYNYNQQQQNAQSARNQEYLSPIIQACLESLTKLVLLFPVQISNACHALAVQLPTWAIGSRYNPRLIEGAISMALYQQEIEGSSYSASYFKLLVQHMVRSRNPDDVALGLYKYHERHYRSHDSTNSTSSTQHQQPKALCHLLLQLHRQTLSPRESAQLLRSVTISSIPRQSHATKIATTQLTELWQRHLYPYMELSCRPILVASRRVREAFVRLLVLSPSSVLNEEWPDRLLCHCVASLLANPAPLLTKKKSDKTRSTADSEGSSTTSSSEEDSSSSEDSSSGEEDLDSDSEDSIEGALQHHAWLAKHVQEVIATWSLAVFVRQTDHRLQRHVTNFLLSGMCFLQLQQDDTNNNSTSHHNNNHKNAPHMSELVAGLLEGVTVRLESSIPAIRKDGMMIAERLAQKMGQELQFDELDQERSLMDDDEVTFLQSVMTASEFPSHYCTTAVGRKKQKQKASQLLQQRMEEEKAAQHEKRREQPQSQHQQRKSNKKSAKKKEKEERRKRRKAKREGKSDTRILDAVYGNVKSPNSKRGNRRNPRDSYEDSTQYQPDESTAEQHAEQHEPIRSPRTPPQAGTASFQLPNLLQSKHNSPTRHHSPTRHQSPTRHRQNQGAKTPPKSALKDKRRRHSPSPRQTTHHEEEQMQPQQVQQQQRQQQSKYDSYDNSTMQQEDNQVNDSVMAHVGPPRQPQHQQPPEQTAAYFHDQQHFLQQQQQIQLPPQHSQAVQQYHGTPQQVQLQTPMMQPVPPQQQPAGNLHQQLEFHNQQQEQEQYHPEEQHQPQVHMGMQLPPIEYQPRHDFQYDEQIQYQYDDHQPHAMEMQAQGYTPRHSNAAVHRFSHEEDPSFPSQQDYHGGADETYATSEQPIMLHDRRQELHPSIKHTYHGQGDDVDTHRTSYNGGITKHVSWDHTLDRTDYVIPAPEEVRQEMYWQNQLKNQRRQKHYKQQEEVQERLQRQRQHEQRMKEKEKEREEQITMRIASSPTPSFKDSATQSLISRDPPEQYPSTPRRRRDEQRGRPQTPIVVTTVDDREDNDDDDEGVAACWTQQEVEMVLEKDPPKHSALSPLPTTLGPHSGSPRKSPGNDNMARPPANPRRNDPPEMPSSSSEKASGVPSLIFAMVEEEEQDGNKETKEAMEPDSSDSNNKWGVDKKETIEDDSLFAMEHKRFKEKQLATGKPPLSPRSRFGYQQQAPKPRKGVNPHKQSSLSSSATNNHKDSFATSVRTRSHPSVDPAEIDARILAAAYEQESLPSESSAPSLSIYSSTSTGFSLALNGEQEAPEASQRATRQPKQAYSKAFEHIKRKQQNRRNKEDPHKHRSPIIFDGRTSKSPDKRVLIVDPDAAYVSEDDEEEEDDVNYDGTFEDDDDYYDEEDESRSTDDEEEYTDDVSYTDDYDDDDSEWDESEQRHLDTYDVEDDEEDLRETPQPRYLRDCLELLRAPDSDKEAYSKHEAALTYLPRLIKAKEKPADLPDLAVPLALELMRLENKYNLDSFEDDRLIAVIALTVAEPLAVGQRLILLLWEDIAFMDRLDGLTILSEAAFELSGNKKLEQWNKKMANNRRNDDGNSHGKRAYVKENYSLVSNKDNSTMTGEDMGSIVSVHAERALGQVESKTRRWGRGRRQPETHALRSRFGPVAHVWYYSLVGGFLQRKDNAALWGGAVGARLLANLFVTLATIVECAGVAPGTDVLAKDMFELVWSFRTVDVAEVRMAVLVAIAASLSCLPEDVVLTMMFDGPFSSLPEGLKQMSQLDPDQSCRRLASSMSKGISGIVDSLQPVGKVTKLSLSM</sequence>
<dbReference type="GO" id="GO:0005829">
    <property type="term" value="C:cytosol"/>
    <property type="evidence" value="ECO:0007669"/>
    <property type="project" value="TreeGrafter"/>
</dbReference>
<dbReference type="GO" id="GO:0051879">
    <property type="term" value="F:Hsp90 protein binding"/>
    <property type="evidence" value="ECO:0007669"/>
    <property type="project" value="TreeGrafter"/>
</dbReference>
<reference evidence="4" key="1">
    <citation type="submission" date="2020-06" db="EMBL/GenBank/DDBJ databases">
        <authorList>
            <consortium name="Plant Systems Biology data submission"/>
        </authorList>
    </citation>
    <scope>NUCLEOTIDE SEQUENCE</scope>
    <source>
        <strain evidence="4">D6</strain>
    </source>
</reference>
<dbReference type="PANTHER" id="PTHR15830">
    <property type="entry name" value="TELOMERE LENGTH REGULATION PROTEIN TEL2 FAMILY MEMBER"/>
    <property type="match status" value="1"/>
</dbReference>
<dbReference type="OrthoDB" id="10258062at2759"/>
<feature type="region of interest" description="Disordered" evidence="2">
    <location>
        <begin position="629"/>
        <end position="878"/>
    </location>
</feature>
<name>A0A9N8ETN9_9STRA</name>
<feature type="compositionally biased region" description="Polar residues" evidence="2">
    <location>
        <begin position="840"/>
        <end position="859"/>
    </location>
</feature>
<gene>
    <name evidence="4" type="ORF">SEMRO_2115_G315150.1</name>
</gene>